<dbReference type="InterPro" id="IPR036097">
    <property type="entry name" value="HisK_dim/P_sf"/>
</dbReference>
<dbReference type="CDD" id="cd14014">
    <property type="entry name" value="STKc_PknB_like"/>
    <property type="match status" value="1"/>
</dbReference>
<dbReference type="Pfam" id="PF00069">
    <property type="entry name" value="Pkinase"/>
    <property type="match status" value="1"/>
</dbReference>
<gene>
    <name evidence="9" type="ORF">GNE12_19580</name>
</gene>
<dbReference type="EMBL" id="JACKZP010000090">
    <property type="protein sequence ID" value="MBC1304117.1"/>
    <property type="molecule type" value="Genomic_DNA"/>
</dbReference>
<dbReference type="InterPro" id="IPR041664">
    <property type="entry name" value="AAA_16"/>
</dbReference>
<dbReference type="EC" id="2.7.13.3" evidence="2"/>
<dbReference type="SUPFAM" id="SSF55781">
    <property type="entry name" value="GAF domain-like"/>
    <property type="match status" value="1"/>
</dbReference>
<dbReference type="Gene3D" id="3.30.450.40">
    <property type="match status" value="1"/>
</dbReference>
<dbReference type="SUPFAM" id="SSF52540">
    <property type="entry name" value="P-loop containing nucleoside triphosphate hydrolases"/>
    <property type="match status" value="1"/>
</dbReference>
<dbReference type="SMART" id="SM00065">
    <property type="entry name" value="GAF"/>
    <property type="match status" value="1"/>
</dbReference>
<dbReference type="InterPro" id="IPR003661">
    <property type="entry name" value="HisK_dim/P_dom"/>
</dbReference>
<dbReference type="InterPro" id="IPR004358">
    <property type="entry name" value="Sig_transdc_His_kin-like_C"/>
</dbReference>
<feature type="coiled-coil region" evidence="6">
    <location>
        <begin position="1521"/>
        <end position="1562"/>
    </location>
</feature>
<dbReference type="PROSITE" id="PS50109">
    <property type="entry name" value="HIS_KIN"/>
    <property type="match status" value="1"/>
</dbReference>
<dbReference type="Proteomes" id="UP000570851">
    <property type="component" value="Unassembled WGS sequence"/>
</dbReference>
<evidence type="ECO:0000313" key="9">
    <source>
        <dbReference type="EMBL" id="MBC1304117.1"/>
    </source>
</evidence>
<accession>A0ABR6SCJ5</accession>
<dbReference type="Pfam" id="PF02518">
    <property type="entry name" value="HATPase_c"/>
    <property type="match status" value="1"/>
</dbReference>
<dbReference type="PANTHER" id="PTHR43642">
    <property type="entry name" value="HYBRID SIGNAL TRANSDUCTION HISTIDINE KINASE G"/>
    <property type="match status" value="1"/>
</dbReference>
<dbReference type="SUPFAM" id="SSF47384">
    <property type="entry name" value="Homodimeric domain of signal transducing histidine kinase"/>
    <property type="match status" value="1"/>
</dbReference>
<dbReference type="InterPro" id="IPR000719">
    <property type="entry name" value="Prot_kinase_dom"/>
</dbReference>
<comment type="catalytic activity">
    <reaction evidence="1">
        <text>ATP + protein L-histidine = ADP + protein N-phospho-L-histidine.</text>
        <dbReference type="EC" id="2.7.13.3"/>
    </reaction>
</comment>
<keyword evidence="6" id="KW-0175">Coiled coil</keyword>
<organism evidence="9 10">
    <name type="scientific">Trichormus variabilis N2B</name>
    <dbReference type="NCBI Taxonomy" id="2681315"/>
    <lineage>
        <taxon>Bacteria</taxon>
        <taxon>Bacillati</taxon>
        <taxon>Cyanobacteriota</taxon>
        <taxon>Cyanophyceae</taxon>
        <taxon>Nostocales</taxon>
        <taxon>Nostocaceae</taxon>
        <taxon>Trichormus</taxon>
    </lineage>
</organism>
<dbReference type="SMART" id="SM00388">
    <property type="entry name" value="HisKA"/>
    <property type="match status" value="1"/>
</dbReference>
<protein>
    <recommendedName>
        <fullName evidence="2">histidine kinase</fullName>
        <ecNumber evidence="2">2.7.13.3</ecNumber>
    </recommendedName>
</protein>
<dbReference type="PROSITE" id="PS00108">
    <property type="entry name" value="PROTEIN_KINASE_ST"/>
    <property type="match status" value="1"/>
</dbReference>
<feature type="domain" description="Histidine kinase" evidence="8">
    <location>
        <begin position="1571"/>
        <end position="1828"/>
    </location>
</feature>
<evidence type="ECO:0000256" key="4">
    <source>
        <dbReference type="ARBA" id="ARBA00022777"/>
    </source>
</evidence>
<dbReference type="InterPro" id="IPR011009">
    <property type="entry name" value="Kinase-like_dom_sf"/>
</dbReference>
<keyword evidence="4" id="KW-0418">Kinase</keyword>
<evidence type="ECO:0000256" key="2">
    <source>
        <dbReference type="ARBA" id="ARBA00012438"/>
    </source>
</evidence>
<name>A0ABR6SCJ5_ANAVA</name>
<keyword evidence="3" id="KW-0597">Phosphoprotein</keyword>
<dbReference type="Gene3D" id="3.30.565.10">
    <property type="entry name" value="Histidine kinase-like ATPase, C-terminal domain"/>
    <property type="match status" value="1"/>
</dbReference>
<dbReference type="SUPFAM" id="SSF55874">
    <property type="entry name" value="ATPase domain of HSP90 chaperone/DNA topoisomerase II/histidine kinase"/>
    <property type="match status" value="1"/>
</dbReference>
<dbReference type="SMART" id="SM00220">
    <property type="entry name" value="S_TKc"/>
    <property type="match status" value="1"/>
</dbReference>
<dbReference type="Gene3D" id="1.10.287.130">
    <property type="match status" value="1"/>
</dbReference>
<evidence type="ECO:0000313" key="10">
    <source>
        <dbReference type="Proteomes" id="UP000570851"/>
    </source>
</evidence>
<evidence type="ECO:0000256" key="3">
    <source>
        <dbReference type="ARBA" id="ARBA00022553"/>
    </source>
</evidence>
<dbReference type="SMART" id="SM00387">
    <property type="entry name" value="HATPase_c"/>
    <property type="match status" value="1"/>
</dbReference>
<dbReference type="GeneID" id="58722061"/>
<dbReference type="InterPro" id="IPR008271">
    <property type="entry name" value="Ser/Thr_kinase_AS"/>
</dbReference>
<keyword evidence="10" id="KW-1185">Reference proteome</keyword>
<dbReference type="InterPro" id="IPR029016">
    <property type="entry name" value="GAF-like_dom_sf"/>
</dbReference>
<feature type="domain" description="Protein kinase" evidence="7">
    <location>
        <begin position="7"/>
        <end position="268"/>
    </location>
</feature>
<dbReference type="PROSITE" id="PS50011">
    <property type="entry name" value="PROTEIN_KINASE_DOM"/>
    <property type="match status" value="1"/>
</dbReference>
<dbReference type="PRINTS" id="PR00344">
    <property type="entry name" value="BCTRLSENSOR"/>
</dbReference>
<keyword evidence="4" id="KW-0808">Transferase</keyword>
<dbReference type="InterPro" id="IPR053159">
    <property type="entry name" value="Hybrid_Histidine_Kinase"/>
</dbReference>
<evidence type="ECO:0000256" key="6">
    <source>
        <dbReference type="SAM" id="Coils"/>
    </source>
</evidence>
<evidence type="ECO:0000259" key="7">
    <source>
        <dbReference type="PROSITE" id="PS50011"/>
    </source>
</evidence>
<evidence type="ECO:0000256" key="5">
    <source>
        <dbReference type="ARBA" id="ARBA00023012"/>
    </source>
</evidence>
<dbReference type="InterPro" id="IPR005467">
    <property type="entry name" value="His_kinase_dom"/>
</dbReference>
<dbReference type="PANTHER" id="PTHR43642:SF1">
    <property type="entry name" value="HYBRID SIGNAL TRANSDUCTION HISTIDINE KINASE G"/>
    <property type="match status" value="1"/>
</dbReference>
<dbReference type="Pfam" id="PF01590">
    <property type="entry name" value="GAF"/>
    <property type="match status" value="1"/>
</dbReference>
<proteinExistence type="predicted"/>
<keyword evidence="5" id="KW-0902">Two-component regulatory system</keyword>
<dbReference type="InterPro" id="IPR027417">
    <property type="entry name" value="P-loop_NTPase"/>
</dbReference>
<dbReference type="InterPro" id="IPR003018">
    <property type="entry name" value="GAF"/>
</dbReference>
<dbReference type="CDD" id="cd00082">
    <property type="entry name" value="HisKA"/>
    <property type="match status" value="1"/>
</dbReference>
<evidence type="ECO:0000256" key="1">
    <source>
        <dbReference type="ARBA" id="ARBA00000085"/>
    </source>
</evidence>
<dbReference type="InterPro" id="IPR003594">
    <property type="entry name" value="HATPase_dom"/>
</dbReference>
<evidence type="ECO:0000259" key="8">
    <source>
        <dbReference type="PROSITE" id="PS50109"/>
    </source>
</evidence>
<dbReference type="RefSeq" id="WP_011321158.1">
    <property type="nucleotide sequence ID" value="NZ_JACKZP010000090.1"/>
</dbReference>
<reference evidence="9 10" key="1">
    <citation type="submission" date="2019-11" db="EMBL/GenBank/DDBJ databases">
        <title>Comparison of genomes from free-living endosymbiotic cyanobacteria isolated from Azolla.</title>
        <authorList>
            <person name="Thiel T."/>
            <person name="Pratte B."/>
        </authorList>
    </citation>
    <scope>NUCLEOTIDE SEQUENCE [LARGE SCALE GENOMIC DNA]</scope>
    <source>
        <strain evidence="9 10">N2B</strain>
    </source>
</reference>
<comment type="caution">
    <text evidence="9">The sequence shown here is derived from an EMBL/GenBank/DDBJ whole genome shotgun (WGS) entry which is preliminary data.</text>
</comment>
<dbReference type="InterPro" id="IPR036890">
    <property type="entry name" value="HATPase_C_sf"/>
</dbReference>
<dbReference type="Gene3D" id="1.10.510.10">
    <property type="entry name" value="Transferase(Phosphotransferase) domain 1"/>
    <property type="match status" value="1"/>
</dbReference>
<dbReference type="SUPFAM" id="SSF56112">
    <property type="entry name" value="Protein kinase-like (PK-like)"/>
    <property type="match status" value="1"/>
</dbReference>
<dbReference type="Pfam" id="PF13191">
    <property type="entry name" value="AAA_16"/>
    <property type="match status" value="1"/>
</dbReference>
<dbReference type="Gene3D" id="3.40.50.300">
    <property type="entry name" value="P-loop containing nucleotide triphosphate hydrolases"/>
    <property type="match status" value="1"/>
</dbReference>
<sequence>MLRLVGYQNLTQIYAGTRTLIYRGIREEDQKPIVLKILRYEYPSFSELVQFRNQYTITKNLHIPGIIQTYSLENYENSYALVMEDFGGISLKDWSNQNSEISLDEFFHIAIQIVTILDGLYRSRVIHKDIKPSNILINPITKEIRLIDFGIASLLPRETQTLTSPNVLEGTLAYLSPEQTGRMNRGIDYRSDFYSLGVTFFELLTGQLPFCCDEPMKLLHCHIAKHPPQVHEINFTIPLAVSNIVFKLMAKNAEDRYQSALGLKHDLETCWRQWKTQGEISAFELGRRDICDRFIIPEKLYGRQAEVQQLLATFERVSQGHREMILVAGFSGIGKTAIVNEIHKPIVKQSGYFIKGKYDQFQRNIPLSAIVQSFQDLMGQLLGEANTQIQDWKTRILAALGEQGQVIIDVIPELQSIIGQQRQVTELEPSAAQNRFNTLFLKFIQVFTTKEHPLVIFLDDLQWADSASLKLIQLLMSQRDNHYLLLIGAYRDNEVSSGHPLILTLQDIQKNTEIIETITLKPLELLDLNYLVADTLKCDKEVALPLTQLVYQKTQGNPFFSNQFLKYLYNENLISFNFDKGFWECNIAQVKTLSLTDDVVDFMSLQLQKLPEATQNVLKLAACINNHFNLSVLANIYETSLAETAAALWTALREGLIIPTNKVYKFFHDDLSLNNSYNLNNNIEPITVEYKFLHDRVQQAAYSLIPEDNKKLTHLKIGQLMLANSTPETREDKIFEIVNQFNIGVDLITEAPARHELAQLNLQAGTKAKSATAYSAAIEYINLGIGLLTANRWESQYRLTLTLYSEAVEIAYLSTEFQRMETLAQTVLKNAKILLDKINIYSIKIQACIAQNQLLLGIETALPVLQMLGVHLPPKPTQTDIVKSLQDANSVLMGNTTSDLINLPKMDNPEKLAALSILSSMFGAAYNGYPAMFPPLICEEVILSVKYGNAPVSAFAYASYGAILLTFMGDIDAGYEFGNLALNLIAKLDAKELKAKTFCVVSCLIKHWKKHLRYTFPLFIEGYHSGWETGDLEWSAWCAFSYTLYLYLAGTELYSLEQEMSIYSQAIAQFKQKTSLNYLNIYYQSVSCLLGVTENHLQIKGNIYDEAVMLSIHEQASDRPAIYHLYINKLILCYLFCEYEQAIKNAEIAEQYLDGVLGIYVVVLLPFYDSLARLALYPHTTVDIQQKILHRVSENQAKIKQWADYAPMNHQHKFYLVAAEQNRVLGKYLEAMNEYDLAITKAKENKYLQEEALANELAAKFYWELGKEKIAQVYFTDAYYAYTRWGSIAKVKDLEQRYSQLFSLLSRRSNLIFNPNDTIVKHDSNSSHIHQTQHNTHYYSTTNSNVLDLSSVIKASQALASEIKLDKLLSALMELVIENAGAKKCVLVLLKNEKLVIEAIASINQIPISTILVSIPIAESDEIPISLINYVSHTSQTLVIDDATIEDSFISDPYIQKKEPKSLLCTPIIKQGKLMGILYLENHLTTGAFTSDRLQVINLLMAQAAISLENAQLYGQLAEYSQNLELKVEQRTQELKEKANQLESALQKLSSTQSQLVQAEKMSSLGQLVAGIAHEINNPVSFIYGNLTYTSEYINSLLDLINLYQQLYSQPLPEIQQRISDIELDFITEDLPKMLKSMRFGAQRIEEIVSSLRTFARLDEAGMKRVDIHSGIDSTLLILQHRLKFKQNRQSLPIAVKQNYGNIPQIYCYASELNQVFISILSNAIDALQEDVSNQSGREKQPTITISTEVKNAESILIRIADNGPGMSDSVLSKIFDPFFTTKPVGSGTGLGLSISYAIVVEKHGGQLLCSSGPGMGTEFTIVIPIQTFDTAISRETTNTNSKLRKCDSA</sequence>